<evidence type="ECO:0000259" key="4">
    <source>
        <dbReference type="PROSITE" id="PS50987"/>
    </source>
</evidence>
<dbReference type="InterPro" id="IPR036390">
    <property type="entry name" value="WH_DNA-bd_sf"/>
</dbReference>
<proteinExistence type="predicted"/>
<keyword evidence="1" id="KW-0805">Transcription regulation</keyword>
<dbReference type="CDD" id="cd00090">
    <property type="entry name" value="HTH_ARSR"/>
    <property type="match status" value="1"/>
</dbReference>
<evidence type="ECO:0000313" key="5">
    <source>
        <dbReference type="EMBL" id="PPU98938.1"/>
    </source>
</evidence>
<dbReference type="Pfam" id="PF12840">
    <property type="entry name" value="HTH_20"/>
    <property type="match status" value="1"/>
</dbReference>
<dbReference type="AlphaFoldDB" id="A0A2S7F0X2"/>
<dbReference type="SUPFAM" id="SSF46785">
    <property type="entry name" value="Winged helix' DNA-binding domain"/>
    <property type="match status" value="1"/>
</dbReference>
<evidence type="ECO:0000256" key="1">
    <source>
        <dbReference type="ARBA" id="ARBA00023015"/>
    </source>
</evidence>
<dbReference type="Gene3D" id="1.10.10.10">
    <property type="entry name" value="Winged helix-like DNA-binding domain superfamily/Winged helix DNA-binding domain"/>
    <property type="match status" value="1"/>
</dbReference>
<reference evidence="6" key="1">
    <citation type="submission" date="2016-08" db="EMBL/GenBank/DDBJ databases">
        <authorList>
            <person name="Merda D."/>
            <person name="Briand M."/>
            <person name="Taghouti G."/>
            <person name="Carrere S."/>
            <person name="Gouzy J."/>
            <person name="Portier P."/>
            <person name="Jacques M.-A."/>
            <person name="Fischer-Le Saux M."/>
        </authorList>
    </citation>
    <scope>NUCLEOTIDE SEQUENCE [LARGE SCALE GENOMIC DNA]</scope>
    <source>
        <strain evidence="6">CFBP1156</strain>
    </source>
</reference>
<dbReference type="PANTHER" id="PTHR43132">
    <property type="entry name" value="ARSENICAL RESISTANCE OPERON REPRESSOR ARSR-RELATED"/>
    <property type="match status" value="1"/>
</dbReference>
<dbReference type="RefSeq" id="WP_046978561.1">
    <property type="nucleotide sequence ID" value="NZ_CP043476.1"/>
</dbReference>
<name>A0A2S7F0X2_9XANT</name>
<dbReference type="InterPro" id="IPR051011">
    <property type="entry name" value="Metal_resp_trans_reg"/>
</dbReference>
<keyword evidence="6" id="KW-1185">Reference proteome</keyword>
<dbReference type="OrthoDB" id="5297460at2"/>
<evidence type="ECO:0000256" key="3">
    <source>
        <dbReference type="ARBA" id="ARBA00023163"/>
    </source>
</evidence>
<organism evidence="5 6">
    <name type="scientific">Xanthomonas hyacinthi</name>
    <dbReference type="NCBI Taxonomy" id="56455"/>
    <lineage>
        <taxon>Bacteria</taxon>
        <taxon>Pseudomonadati</taxon>
        <taxon>Pseudomonadota</taxon>
        <taxon>Gammaproteobacteria</taxon>
        <taxon>Lysobacterales</taxon>
        <taxon>Lysobacteraceae</taxon>
        <taxon>Xanthomonas</taxon>
    </lineage>
</organism>
<dbReference type="PROSITE" id="PS50987">
    <property type="entry name" value="HTH_ARSR_2"/>
    <property type="match status" value="1"/>
</dbReference>
<dbReference type="InterPro" id="IPR001845">
    <property type="entry name" value="HTH_ArsR_DNA-bd_dom"/>
</dbReference>
<keyword evidence="3" id="KW-0804">Transcription</keyword>
<dbReference type="InterPro" id="IPR036388">
    <property type="entry name" value="WH-like_DNA-bd_sf"/>
</dbReference>
<dbReference type="Proteomes" id="UP000238261">
    <property type="component" value="Unassembled WGS sequence"/>
</dbReference>
<dbReference type="GO" id="GO:0003677">
    <property type="term" value="F:DNA binding"/>
    <property type="evidence" value="ECO:0007669"/>
    <property type="project" value="UniProtKB-KW"/>
</dbReference>
<keyword evidence="2" id="KW-0238">DNA-binding</keyword>
<feature type="domain" description="HTH arsR-type" evidence="4">
    <location>
        <begin position="1"/>
        <end position="95"/>
    </location>
</feature>
<dbReference type="GO" id="GO:0003700">
    <property type="term" value="F:DNA-binding transcription factor activity"/>
    <property type="evidence" value="ECO:0007669"/>
    <property type="project" value="InterPro"/>
</dbReference>
<evidence type="ECO:0000313" key="6">
    <source>
        <dbReference type="Proteomes" id="UP000238261"/>
    </source>
</evidence>
<dbReference type="EMBL" id="MDEG01000003">
    <property type="protein sequence ID" value="PPU98938.1"/>
    <property type="molecule type" value="Genomic_DNA"/>
</dbReference>
<dbReference type="InterPro" id="IPR011991">
    <property type="entry name" value="ArsR-like_HTH"/>
</dbReference>
<comment type="caution">
    <text evidence="5">The sequence shown here is derived from an EMBL/GenBank/DDBJ whole genome shotgun (WGS) entry which is preliminary data.</text>
</comment>
<dbReference type="NCBIfam" id="NF033788">
    <property type="entry name" value="HTH_metalloreg"/>
    <property type="match status" value="1"/>
</dbReference>
<protein>
    <submittedName>
        <fullName evidence="5">Transcriptional regulator</fullName>
    </submittedName>
</protein>
<dbReference type="SMART" id="SM00418">
    <property type="entry name" value="HTH_ARSR"/>
    <property type="match status" value="1"/>
</dbReference>
<sequence length="111" mass="11423">MDANHTVAALRALAHAHRLAAYRALVQAGPDGMAVGELRAALGLAPATLTAHLHVLRGAGLIADERQGRVIRLRADYARMDALIGFLTENCCGNGTCPLPDAAAPSAACTA</sequence>
<accession>A0A2S7F0X2</accession>
<dbReference type="PANTHER" id="PTHR43132:SF2">
    <property type="entry name" value="ARSENICAL RESISTANCE OPERON REPRESSOR ARSR-RELATED"/>
    <property type="match status" value="1"/>
</dbReference>
<gene>
    <name evidence="5" type="ORF">XhyaCFBP1156_06070</name>
</gene>
<evidence type="ECO:0000256" key="2">
    <source>
        <dbReference type="ARBA" id="ARBA00023125"/>
    </source>
</evidence>